<protein>
    <submittedName>
        <fullName evidence="2">Uncharacterized protein</fullName>
    </submittedName>
</protein>
<dbReference type="AlphaFoldDB" id="A0A086A2V8"/>
<feature type="transmembrane region" description="Helical" evidence="1">
    <location>
        <begin position="12"/>
        <end position="33"/>
    </location>
</feature>
<gene>
    <name evidence="2" type="ORF">IW15_17820</name>
</gene>
<organism evidence="2 3">
    <name type="scientific">Chryseobacterium soli</name>
    <dbReference type="NCBI Taxonomy" id="445961"/>
    <lineage>
        <taxon>Bacteria</taxon>
        <taxon>Pseudomonadati</taxon>
        <taxon>Bacteroidota</taxon>
        <taxon>Flavobacteriia</taxon>
        <taxon>Flavobacteriales</taxon>
        <taxon>Weeksellaceae</taxon>
        <taxon>Chryseobacterium group</taxon>
        <taxon>Chryseobacterium</taxon>
    </lineage>
</organism>
<accession>A0A086A2V8</accession>
<name>A0A086A2V8_9FLAO</name>
<evidence type="ECO:0000313" key="3">
    <source>
        <dbReference type="Proteomes" id="UP000028705"/>
    </source>
</evidence>
<evidence type="ECO:0000313" key="2">
    <source>
        <dbReference type="EMBL" id="KFF11022.1"/>
    </source>
</evidence>
<dbReference type="EMBL" id="JPRH01000008">
    <property type="protein sequence ID" value="KFF11022.1"/>
    <property type="molecule type" value="Genomic_DNA"/>
</dbReference>
<reference evidence="2 3" key="1">
    <citation type="submission" date="2014-07" db="EMBL/GenBank/DDBJ databases">
        <title>Genome of Chryseobacterium soli DSM 19298.</title>
        <authorList>
            <person name="Stropko S.J."/>
            <person name="Pipes S.E."/>
            <person name="Newman J."/>
        </authorList>
    </citation>
    <scope>NUCLEOTIDE SEQUENCE [LARGE SCALE GENOMIC DNA]</scope>
    <source>
        <strain evidence="2 3">DSM 19298</strain>
    </source>
</reference>
<sequence>MKIDNTKKIKMTSTIISMGLFLCILSALFSYLFQELIPAGTIILTVLSLVIFILLLVLFNLKCFIYEFSGEVITIKIFHPYKKAHIYPCMEFPKDNLKDYSINKSIYGHQLKLYLKSERRKEIRVKCKFSIDRDQLINLSNSLRGIKNQSINEWIKL</sequence>
<comment type="caution">
    <text evidence="2">The sequence shown here is derived from an EMBL/GenBank/DDBJ whole genome shotgun (WGS) entry which is preliminary data.</text>
</comment>
<keyword evidence="1" id="KW-1133">Transmembrane helix</keyword>
<feature type="transmembrane region" description="Helical" evidence="1">
    <location>
        <begin position="39"/>
        <end position="59"/>
    </location>
</feature>
<keyword evidence="3" id="KW-1185">Reference proteome</keyword>
<dbReference type="eggNOG" id="ENOG50311AQ">
    <property type="taxonomic scope" value="Bacteria"/>
</dbReference>
<proteinExistence type="predicted"/>
<dbReference type="STRING" id="445961.IW15_17820"/>
<evidence type="ECO:0000256" key="1">
    <source>
        <dbReference type="SAM" id="Phobius"/>
    </source>
</evidence>
<keyword evidence="1" id="KW-0812">Transmembrane</keyword>
<keyword evidence="1" id="KW-0472">Membrane</keyword>
<dbReference type="Proteomes" id="UP000028705">
    <property type="component" value="Unassembled WGS sequence"/>
</dbReference>